<dbReference type="PANTHER" id="PTHR12888">
    <property type="entry name" value="PEROXISOME ASSEMBLY PROTEIN 12 PEROXIN-12"/>
    <property type="match status" value="1"/>
</dbReference>
<evidence type="ECO:0000256" key="9">
    <source>
        <dbReference type="ARBA" id="ARBA00022833"/>
    </source>
</evidence>
<dbReference type="InParanoid" id="A0A1Y2EUW6"/>
<feature type="domain" description="Pex N-terminal" evidence="17">
    <location>
        <begin position="24"/>
        <end position="293"/>
    </location>
</feature>
<dbReference type="InterPro" id="IPR006845">
    <property type="entry name" value="Pex_N"/>
</dbReference>
<dbReference type="GO" id="GO:1990429">
    <property type="term" value="C:peroxisomal importomer complex"/>
    <property type="evidence" value="ECO:0007669"/>
    <property type="project" value="TreeGrafter"/>
</dbReference>
<dbReference type="GO" id="GO:0006513">
    <property type="term" value="P:protein monoubiquitination"/>
    <property type="evidence" value="ECO:0007669"/>
    <property type="project" value="TreeGrafter"/>
</dbReference>
<dbReference type="Pfam" id="PF04757">
    <property type="entry name" value="Pex2_Pex12"/>
    <property type="match status" value="1"/>
</dbReference>
<keyword evidence="6" id="KW-0812">Transmembrane</keyword>
<keyword evidence="13" id="KW-0576">Peroxisome</keyword>
<keyword evidence="12" id="KW-0472">Membrane</keyword>
<dbReference type="SUPFAM" id="SSF57850">
    <property type="entry name" value="RING/U-box"/>
    <property type="match status" value="1"/>
</dbReference>
<dbReference type="EMBL" id="MCGR01000038">
    <property type="protein sequence ID" value="ORY75360.1"/>
    <property type="molecule type" value="Genomic_DNA"/>
</dbReference>
<keyword evidence="10" id="KW-0653">Protein transport</keyword>
<gene>
    <name evidence="18" type="ORF">BCR35DRAFT_252778</name>
</gene>
<dbReference type="FunCoup" id="A0A1Y2EUW6">
    <property type="interactions" value="212"/>
</dbReference>
<comment type="similarity">
    <text evidence="3">Belongs to the pex2/pex10/pex12 family.</text>
</comment>
<protein>
    <recommendedName>
        <fullName evidence="4">Peroxisome assembly protein 12</fullName>
    </recommendedName>
    <alternativeName>
        <fullName evidence="14">Peroxin-12</fullName>
    </alternativeName>
</protein>
<evidence type="ECO:0000256" key="2">
    <source>
        <dbReference type="ARBA" id="ARBA00004906"/>
    </source>
</evidence>
<keyword evidence="7" id="KW-0479">Metal-binding</keyword>
<evidence type="ECO:0000256" key="5">
    <source>
        <dbReference type="ARBA" id="ARBA00022448"/>
    </source>
</evidence>
<evidence type="ECO:0000256" key="1">
    <source>
        <dbReference type="ARBA" id="ARBA00004585"/>
    </source>
</evidence>
<dbReference type="GO" id="GO:0005778">
    <property type="term" value="C:peroxisomal membrane"/>
    <property type="evidence" value="ECO:0007669"/>
    <property type="project" value="UniProtKB-SubCell"/>
</dbReference>
<dbReference type="STRING" id="106004.A0A1Y2EUW6"/>
<evidence type="ECO:0000259" key="17">
    <source>
        <dbReference type="Pfam" id="PF04757"/>
    </source>
</evidence>
<dbReference type="GO" id="GO:0016562">
    <property type="term" value="P:protein import into peroxisome matrix, receptor recycling"/>
    <property type="evidence" value="ECO:0007669"/>
    <property type="project" value="UniProtKB-ARBA"/>
</dbReference>
<keyword evidence="8" id="KW-0863">Zinc-finger</keyword>
<evidence type="ECO:0000256" key="15">
    <source>
        <dbReference type="ARBA" id="ARBA00034505"/>
    </source>
</evidence>
<dbReference type="AlphaFoldDB" id="A0A1Y2EUW6"/>
<evidence type="ECO:0000256" key="6">
    <source>
        <dbReference type="ARBA" id="ARBA00022692"/>
    </source>
</evidence>
<evidence type="ECO:0000313" key="18">
    <source>
        <dbReference type="EMBL" id="ORY75360.1"/>
    </source>
</evidence>
<comment type="subunit">
    <text evidence="15">Component of the PEX2-PEX10-PEX12 retrotranslocation channel, composed of PEX2, PEX10 and PEX12.</text>
</comment>
<dbReference type="InterPro" id="IPR017375">
    <property type="entry name" value="PEX12"/>
</dbReference>
<evidence type="ECO:0000256" key="11">
    <source>
        <dbReference type="ARBA" id="ARBA00022989"/>
    </source>
</evidence>
<keyword evidence="5" id="KW-0813">Transport</keyword>
<dbReference type="Proteomes" id="UP000193467">
    <property type="component" value="Unassembled WGS sequence"/>
</dbReference>
<name>A0A1Y2EUW6_9BASI</name>
<evidence type="ECO:0000256" key="16">
    <source>
        <dbReference type="SAM" id="MobiDB-lite"/>
    </source>
</evidence>
<evidence type="ECO:0000256" key="14">
    <source>
        <dbReference type="ARBA" id="ARBA00029692"/>
    </source>
</evidence>
<dbReference type="OrthoDB" id="107372at2759"/>
<sequence length="377" mass="42367">MEFLSDVGGGQDHHRPSFFELAAQEQLRDLLAPVVRYVLSVFAQRNPRYLLRIVNRHDEFFALVMFFVERHYLKAWGASFAENFYGLKRRRVLGTGGDKTRAAVELTGQSEKLGKREIRMSLVFLILVPYLRSKAQDLYERLGGGVDSDLFSDTPASAHASFSAPRPLTTRVKEATARAFKTLYPYVNTSYELYLLSYNVRYLFDKTPYWRPWLDWMGVEVRRMSAEDYHNAHQTTSTLLSSPLRRLPGGLPPSYSTIFLRSLSLAPLLTFEALKFLLPTSIFFFRFLEWWYSPDGGSSRLRGKGGGKGSSGAALRAPTSATATATVGRMEGLKTPPGKGVCPVHEGPLVNPTALPTGWVGCYKCLHTWVEEKGCCP</sequence>
<accession>A0A1Y2EUW6</accession>
<evidence type="ECO:0000256" key="7">
    <source>
        <dbReference type="ARBA" id="ARBA00022723"/>
    </source>
</evidence>
<evidence type="ECO:0000256" key="3">
    <source>
        <dbReference type="ARBA" id="ARBA00008704"/>
    </source>
</evidence>
<reference evidence="18 19" key="1">
    <citation type="submission" date="2016-07" db="EMBL/GenBank/DDBJ databases">
        <title>Pervasive Adenine N6-methylation of Active Genes in Fungi.</title>
        <authorList>
            <consortium name="DOE Joint Genome Institute"/>
            <person name="Mondo S.J."/>
            <person name="Dannebaum R.O."/>
            <person name="Kuo R.C."/>
            <person name="Labutti K."/>
            <person name="Haridas S."/>
            <person name="Kuo A."/>
            <person name="Salamov A."/>
            <person name="Ahrendt S.R."/>
            <person name="Lipzen A."/>
            <person name="Sullivan W."/>
            <person name="Andreopoulos W.B."/>
            <person name="Clum A."/>
            <person name="Lindquist E."/>
            <person name="Daum C."/>
            <person name="Ramamoorthy G.K."/>
            <person name="Gryganskyi A."/>
            <person name="Culley D."/>
            <person name="Magnuson J.K."/>
            <person name="James T.Y."/>
            <person name="O'Malley M.A."/>
            <person name="Stajich J.E."/>
            <person name="Spatafora J.W."/>
            <person name="Visel A."/>
            <person name="Grigoriev I.V."/>
        </authorList>
    </citation>
    <scope>NUCLEOTIDE SEQUENCE [LARGE SCALE GENOMIC DNA]</scope>
    <source>
        <strain evidence="18 19">62-1032</strain>
    </source>
</reference>
<dbReference type="GO" id="GO:0008270">
    <property type="term" value="F:zinc ion binding"/>
    <property type="evidence" value="ECO:0007669"/>
    <property type="project" value="UniProtKB-KW"/>
</dbReference>
<dbReference type="GO" id="GO:0004842">
    <property type="term" value="F:ubiquitin-protein transferase activity"/>
    <property type="evidence" value="ECO:0007669"/>
    <property type="project" value="TreeGrafter"/>
</dbReference>
<evidence type="ECO:0000256" key="4">
    <source>
        <dbReference type="ARBA" id="ARBA00018980"/>
    </source>
</evidence>
<organism evidence="18 19">
    <name type="scientific">Leucosporidium creatinivorum</name>
    <dbReference type="NCBI Taxonomy" id="106004"/>
    <lineage>
        <taxon>Eukaryota</taxon>
        <taxon>Fungi</taxon>
        <taxon>Dikarya</taxon>
        <taxon>Basidiomycota</taxon>
        <taxon>Pucciniomycotina</taxon>
        <taxon>Microbotryomycetes</taxon>
        <taxon>Leucosporidiales</taxon>
        <taxon>Leucosporidium</taxon>
    </lineage>
</organism>
<feature type="region of interest" description="Disordered" evidence="16">
    <location>
        <begin position="301"/>
        <end position="332"/>
    </location>
</feature>
<keyword evidence="9" id="KW-0862">Zinc</keyword>
<comment type="subcellular location">
    <subcellularLocation>
        <location evidence="1">Peroxisome membrane</location>
        <topology evidence="1">Multi-pass membrane protein</topology>
    </subcellularLocation>
</comment>
<evidence type="ECO:0000256" key="8">
    <source>
        <dbReference type="ARBA" id="ARBA00022771"/>
    </source>
</evidence>
<feature type="non-terminal residue" evidence="18">
    <location>
        <position position="377"/>
    </location>
</feature>
<evidence type="ECO:0000256" key="10">
    <source>
        <dbReference type="ARBA" id="ARBA00022927"/>
    </source>
</evidence>
<evidence type="ECO:0000256" key="12">
    <source>
        <dbReference type="ARBA" id="ARBA00023136"/>
    </source>
</evidence>
<keyword evidence="19" id="KW-1185">Reference proteome</keyword>
<evidence type="ECO:0000313" key="19">
    <source>
        <dbReference type="Proteomes" id="UP000193467"/>
    </source>
</evidence>
<comment type="pathway">
    <text evidence="2">Protein modification; protein ubiquitination.</text>
</comment>
<dbReference type="PANTHER" id="PTHR12888:SF0">
    <property type="entry name" value="PEROXISOME ASSEMBLY PROTEIN 12"/>
    <property type="match status" value="1"/>
</dbReference>
<evidence type="ECO:0000256" key="13">
    <source>
        <dbReference type="ARBA" id="ARBA00023140"/>
    </source>
</evidence>
<comment type="caution">
    <text evidence="18">The sequence shown here is derived from an EMBL/GenBank/DDBJ whole genome shotgun (WGS) entry which is preliminary data.</text>
</comment>
<proteinExistence type="inferred from homology"/>
<keyword evidence="11" id="KW-1133">Transmembrane helix</keyword>
<dbReference type="PIRSF" id="PIRSF038074">
    <property type="entry name" value="Peroxisome_assembly_p12"/>
    <property type="match status" value="1"/>
</dbReference>